<dbReference type="EMBL" id="CAADFC020000004">
    <property type="protein sequence ID" value="VIO65185.1"/>
    <property type="molecule type" value="Genomic_DNA"/>
</dbReference>
<keyword evidence="2" id="KW-1185">Reference proteome</keyword>
<reference evidence="1" key="1">
    <citation type="submission" date="2019-02" db="EMBL/GenBank/DDBJ databases">
        <authorList>
            <person name="Pothier F.J."/>
        </authorList>
    </citation>
    <scope>NUCLEOTIDE SEQUENCE</scope>
    <source>
        <strain evidence="1">CI-1B</strain>
    </source>
</reference>
<name>A0A508SRB3_9BRAD</name>
<gene>
    <name evidence="1" type="ORF">CI1B_02820</name>
</gene>
<accession>A0A508SRB3</accession>
<sequence length="364" mass="41186">MAVHAGDWVEVLSKEEILRTLDQNGRLDELPFMPQMFKYCGQRFRIYKTASKTCDTVSGHYVGRRLQDGYHLNLRCDGLAYGGCQAGCLIFWKGAWLKRVDGPTQIQYVPERVPMQGGTTTASARCTESDVEAATRRQDAGGDVRYHCQATELLKYTKPLAWWDVSQYIDSYRSGNRTLAEIARGLLFLLYYYGALAFSDRWGRPARWLYNRIQAIAGGVPFPRLKGKIPRGQPTPRCDLDLRPGDLVRVKSYEEILATLDVGLSNRGLSFDAELVPFCGKTFHVSTRVERFVNEKTGKMQRMNTPAVILEGVTCKALYCGQRMFCPRSINLWWREIWLERASTPHRAAPAIQAAPRTTAKLAG</sequence>
<protein>
    <submittedName>
        <fullName evidence="1">Uncharacterized protein</fullName>
    </submittedName>
</protein>
<evidence type="ECO:0000313" key="2">
    <source>
        <dbReference type="Proteomes" id="UP000328092"/>
    </source>
</evidence>
<dbReference type="AlphaFoldDB" id="A0A508SRB3"/>
<dbReference type="Proteomes" id="UP000328092">
    <property type="component" value="Unassembled WGS sequence"/>
</dbReference>
<dbReference type="RefSeq" id="WP_244626376.1">
    <property type="nucleotide sequence ID" value="NZ_CAADFC020000004.1"/>
</dbReference>
<comment type="caution">
    <text evidence="1">The sequence shown here is derived from an EMBL/GenBank/DDBJ whole genome shotgun (WGS) entry which is preliminary data.</text>
</comment>
<evidence type="ECO:0000313" key="1">
    <source>
        <dbReference type="EMBL" id="VIO65185.1"/>
    </source>
</evidence>
<proteinExistence type="predicted"/>
<organism evidence="1 2">
    <name type="scientific">Bradyrhizobium ivorense</name>
    <dbReference type="NCBI Taxonomy" id="2511166"/>
    <lineage>
        <taxon>Bacteria</taxon>
        <taxon>Pseudomonadati</taxon>
        <taxon>Pseudomonadota</taxon>
        <taxon>Alphaproteobacteria</taxon>
        <taxon>Hyphomicrobiales</taxon>
        <taxon>Nitrobacteraceae</taxon>
        <taxon>Bradyrhizobium</taxon>
    </lineage>
</organism>